<keyword evidence="4 6" id="KW-1133">Transmembrane helix</keyword>
<dbReference type="InterPro" id="IPR050746">
    <property type="entry name" value="DAACS"/>
</dbReference>
<dbReference type="GO" id="GO:0016020">
    <property type="term" value="C:membrane"/>
    <property type="evidence" value="ECO:0007669"/>
    <property type="project" value="UniProtKB-SubCell"/>
</dbReference>
<keyword evidence="6" id="KW-0769">Symport</keyword>
<comment type="caution">
    <text evidence="6">Lacks conserved residue(s) required for the propagation of feature annotation.</text>
</comment>
<evidence type="ECO:0000256" key="4">
    <source>
        <dbReference type="ARBA" id="ARBA00022989"/>
    </source>
</evidence>
<evidence type="ECO:0000256" key="6">
    <source>
        <dbReference type="RuleBase" id="RU361216"/>
    </source>
</evidence>
<dbReference type="AlphaFoldDB" id="A0ABD2PN55"/>
<dbReference type="GO" id="GO:0015293">
    <property type="term" value="F:symporter activity"/>
    <property type="evidence" value="ECO:0007669"/>
    <property type="project" value="UniProtKB-UniRule"/>
</dbReference>
<dbReference type="InterPro" id="IPR001991">
    <property type="entry name" value="Na-dicarboxylate_symporter"/>
</dbReference>
<dbReference type="Gene3D" id="1.10.3860.10">
    <property type="entry name" value="Sodium:dicarboxylate symporter"/>
    <property type="match status" value="1"/>
</dbReference>
<proteinExistence type="inferred from homology"/>
<evidence type="ECO:0000256" key="1">
    <source>
        <dbReference type="ARBA" id="ARBA00004141"/>
    </source>
</evidence>
<organism evidence="7 8">
    <name type="scientific">Cichlidogyrus casuarinus</name>
    <dbReference type="NCBI Taxonomy" id="1844966"/>
    <lineage>
        <taxon>Eukaryota</taxon>
        <taxon>Metazoa</taxon>
        <taxon>Spiralia</taxon>
        <taxon>Lophotrochozoa</taxon>
        <taxon>Platyhelminthes</taxon>
        <taxon>Monogenea</taxon>
        <taxon>Monopisthocotylea</taxon>
        <taxon>Dactylogyridea</taxon>
        <taxon>Ancyrocephalidae</taxon>
        <taxon>Cichlidogyrus</taxon>
    </lineage>
</organism>
<dbReference type="SUPFAM" id="SSF118215">
    <property type="entry name" value="Proton glutamate symport protein"/>
    <property type="match status" value="1"/>
</dbReference>
<feature type="non-terminal residue" evidence="7">
    <location>
        <position position="1"/>
    </location>
</feature>
<comment type="similarity">
    <text evidence="6">Belongs to the dicarboxylate/amino acid:cation symporter (DAACS) (TC 2.A.23) family.</text>
</comment>
<reference evidence="7 8" key="1">
    <citation type="submission" date="2024-11" db="EMBL/GenBank/DDBJ databases">
        <title>Adaptive evolution of stress response genes in parasites aligns with host niche diversity.</title>
        <authorList>
            <person name="Hahn C."/>
            <person name="Resl P."/>
        </authorList>
    </citation>
    <scope>NUCLEOTIDE SEQUENCE [LARGE SCALE GENOMIC DNA]</scope>
    <source>
        <strain evidence="7">EGGRZ-B1_66</strain>
        <tissue evidence="7">Body</tissue>
    </source>
</reference>
<name>A0ABD2PN55_9PLAT</name>
<dbReference type="PANTHER" id="PTHR11958:SF63">
    <property type="entry name" value="AMINO ACID TRANSPORTER"/>
    <property type="match status" value="1"/>
</dbReference>
<comment type="subcellular location">
    <subcellularLocation>
        <location evidence="1 6">Membrane</location>
        <topology evidence="1 6">Multi-pass membrane protein</topology>
    </subcellularLocation>
</comment>
<feature type="transmembrane region" description="Helical" evidence="6">
    <location>
        <begin position="20"/>
        <end position="40"/>
    </location>
</feature>
<gene>
    <name evidence="7" type="ORF">Ciccas_012980</name>
</gene>
<dbReference type="PANTHER" id="PTHR11958">
    <property type="entry name" value="SODIUM/DICARBOXYLATE SYMPORTER-RELATED"/>
    <property type="match status" value="1"/>
</dbReference>
<dbReference type="Proteomes" id="UP001626550">
    <property type="component" value="Unassembled WGS sequence"/>
</dbReference>
<comment type="caution">
    <text evidence="7">The sequence shown here is derived from an EMBL/GenBank/DDBJ whole genome shotgun (WGS) entry which is preliminary data.</text>
</comment>
<keyword evidence="3 6" id="KW-0812">Transmembrane</keyword>
<dbReference type="EMBL" id="JBJKFK010005155">
    <property type="protein sequence ID" value="KAL3308488.1"/>
    <property type="molecule type" value="Genomic_DNA"/>
</dbReference>
<evidence type="ECO:0000313" key="7">
    <source>
        <dbReference type="EMBL" id="KAL3308488.1"/>
    </source>
</evidence>
<evidence type="ECO:0000256" key="3">
    <source>
        <dbReference type="ARBA" id="ARBA00022692"/>
    </source>
</evidence>
<evidence type="ECO:0000256" key="2">
    <source>
        <dbReference type="ARBA" id="ARBA00022448"/>
    </source>
</evidence>
<keyword evidence="2 6" id="KW-0813">Transport</keyword>
<keyword evidence="8" id="KW-1185">Reference proteome</keyword>
<accession>A0ABD2PN55</accession>
<keyword evidence="5 6" id="KW-0472">Membrane</keyword>
<sequence length="105" mass="11570">LANLDTKSSGKVGTYAMTYYFSTTLIAVFLGIILVVLIHPGNPKIKENMKTDANKVQLPKDQGGSIDAFLDLIRQVTFPPPPAALLVYLSTVSFHNNNRCNMEEE</sequence>
<protein>
    <recommendedName>
        <fullName evidence="6">Amino acid transporter</fullName>
    </recommendedName>
</protein>
<dbReference type="Pfam" id="PF00375">
    <property type="entry name" value="SDF"/>
    <property type="match status" value="1"/>
</dbReference>
<evidence type="ECO:0000313" key="8">
    <source>
        <dbReference type="Proteomes" id="UP001626550"/>
    </source>
</evidence>
<evidence type="ECO:0000256" key="5">
    <source>
        <dbReference type="ARBA" id="ARBA00023136"/>
    </source>
</evidence>
<dbReference type="InterPro" id="IPR036458">
    <property type="entry name" value="Na:dicarbo_symporter_sf"/>
</dbReference>